<keyword evidence="3" id="KW-1185">Reference proteome</keyword>
<evidence type="ECO:0000256" key="1">
    <source>
        <dbReference type="SAM" id="MobiDB-lite"/>
    </source>
</evidence>
<dbReference type="InterPro" id="IPR038555">
    <property type="entry name" value="Zincin_1_sf"/>
</dbReference>
<dbReference type="EMBL" id="JBHSUA010000009">
    <property type="protein sequence ID" value="MFC6396098.1"/>
    <property type="molecule type" value="Genomic_DNA"/>
</dbReference>
<sequence>MPRRRDRHDRGLRGPMSLPNPYTRRPAPVRLNRGRQAFFTECVTDAVVRIRETCPGGLDGVDIGIEEVPPVDRLWTDDRIPLAAAVEATTVQAAQIVVYQRPLEHRAGSRTELRDLVHRTLAEQLAALTARSITDIDPSLDDDW</sequence>
<feature type="region of interest" description="Disordered" evidence="1">
    <location>
        <begin position="1"/>
        <end position="26"/>
    </location>
</feature>
<dbReference type="Gene3D" id="3.30.2010.20">
    <property type="match status" value="1"/>
</dbReference>
<name>A0ABW1WXW1_9ACTN</name>
<accession>A0ABW1WXW1</accession>
<dbReference type="InterPro" id="IPR010428">
    <property type="entry name" value="Zincin_1"/>
</dbReference>
<evidence type="ECO:0000313" key="2">
    <source>
        <dbReference type="EMBL" id="MFC6396098.1"/>
    </source>
</evidence>
<dbReference type="CDD" id="cd12954">
    <property type="entry name" value="MMP_TTHA0227_like_1"/>
    <property type="match status" value="1"/>
</dbReference>
<organism evidence="2 3">
    <name type="scientific">Luteococcus sanguinis</name>
    <dbReference type="NCBI Taxonomy" id="174038"/>
    <lineage>
        <taxon>Bacteria</taxon>
        <taxon>Bacillati</taxon>
        <taxon>Actinomycetota</taxon>
        <taxon>Actinomycetes</taxon>
        <taxon>Propionibacteriales</taxon>
        <taxon>Propionibacteriaceae</taxon>
        <taxon>Luteococcus</taxon>
    </lineage>
</organism>
<comment type="caution">
    <text evidence="2">The sequence shown here is derived from an EMBL/GenBank/DDBJ whole genome shotgun (WGS) entry which is preliminary data.</text>
</comment>
<evidence type="ECO:0000313" key="3">
    <source>
        <dbReference type="Proteomes" id="UP001596266"/>
    </source>
</evidence>
<protein>
    <submittedName>
        <fullName evidence="2">Metallopeptidase family protein</fullName>
    </submittedName>
</protein>
<proteinExistence type="predicted"/>
<dbReference type="SUPFAM" id="SSF55486">
    <property type="entry name" value="Metalloproteases ('zincins'), catalytic domain"/>
    <property type="match status" value="1"/>
</dbReference>
<dbReference type="Proteomes" id="UP001596266">
    <property type="component" value="Unassembled WGS sequence"/>
</dbReference>
<dbReference type="Pfam" id="PF06262">
    <property type="entry name" value="Zincin_1"/>
    <property type="match status" value="1"/>
</dbReference>
<gene>
    <name evidence="2" type="ORF">ACFP57_03725</name>
</gene>
<reference evidence="3" key="1">
    <citation type="journal article" date="2019" name="Int. J. Syst. Evol. Microbiol.">
        <title>The Global Catalogue of Microorganisms (GCM) 10K type strain sequencing project: providing services to taxonomists for standard genome sequencing and annotation.</title>
        <authorList>
            <consortium name="The Broad Institute Genomics Platform"/>
            <consortium name="The Broad Institute Genome Sequencing Center for Infectious Disease"/>
            <person name="Wu L."/>
            <person name="Ma J."/>
        </authorList>
    </citation>
    <scope>NUCLEOTIDE SEQUENCE [LARGE SCALE GENOMIC DNA]</scope>
    <source>
        <strain evidence="3">CGMCC 1.15277</strain>
    </source>
</reference>
<dbReference type="RefSeq" id="WP_343885286.1">
    <property type="nucleotide sequence ID" value="NZ_BAAAKI010000004.1"/>
</dbReference>